<protein>
    <submittedName>
        <fullName evidence="1">Uncharacterized protein</fullName>
    </submittedName>
</protein>
<name>A0A2S8BHE3_9MYCO</name>
<comment type="caution">
    <text evidence="1">The sequence shown here is derived from an EMBL/GenBank/DDBJ whole genome shotgun (WGS) entry which is preliminary data.</text>
</comment>
<dbReference type="EMBL" id="PPEA01000555">
    <property type="protein sequence ID" value="PQM46036.1"/>
    <property type="molecule type" value="Genomic_DNA"/>
</dbReference>
<accession>A0A2S8BHE3</accession>
<gene>
    <name evidence="1" type="ORF">C1Y40_03799</name>
</gene>
<proteinExistence type="predicted"/>
<dbReference type="AlphaFoldDB" id="A0A2S8BHE3"/>
<evidence type="ECO:0000313" key="2">
    <source>
        <dbReference type="Proteomes" id="UP000238296"/>
    </source>
</evidence>
<dbReference type="Proteomes" id="UP000238296">
    <property type="component" value="Unassembled WGS sequence"/>
</dbReference>
<evidence type="ECO:0000313" key="1">
    <source>
        <dbReference type="EMBL" id="PQM46036.1"/>
    </source>
</evidence>
<sequence length="99" mass="10227">MNTDAGTPAPVSATRARLVVPAVPSSTVTDVTRRPRIPVSVSVSRSAMRRGNVRTPRSAASVVTRAIPCPRCAASASNGGTRRAVCVIAPPSVTALDYK</sequence>
<reference evidence="1 2" key="1">
    <citation type="journal article" date="2017" name="Int. J. Syst. Evol. Microbiol.">
        <title>Mycobacterium talmoniae sp. nov., a slowly growing mycobacterium isolated from human respiratory samples.</title>
        <authorList>
            <person name="Davidson R.M."/>
            <person name="DeGroote M.A."/>
            <person name="Marola J.L."/>
            <person name="Buss S."/>
            <person name="Jones V."/>
            <person name="McNeil M.R."/>
            <person name="Freifeld A.G."/>
            <person name="Elaine Epperson L."/>
            <person name="Hasan N.A."/>
            <person name="Jackson M."/>
            <person name="Iwen P.C."/>
            <person name="Salfinger M."/>
            <person name="Strong M."/>
        </authorList>
    </citation>
    <scope>NUCLEOTIDE SEQUENCE [LARGE SCALE GENOMIC DNA]</scope>
    <source>
        <strain evidence="1 2">ATCC BAA-2683</strain>
    </source>
</reference>
<organism evidence="1 2">
    <name type="scientific">Mycobacterium talmoniae</name>
    <dbReference type="NCBI Taxonomy" id="1858794"/>
    <lineage>
        <taxon>Bacteria</taxon>
        <taxon>Bacillati</taxon>
        <taxon>Actinomycetota</taxon>
        <taxon>Actinomycetes</taxon>
        <taxon>Mycobacteriales</taxon>
        <taxon>Mycobacteriaceae</taxon>
        <taxon>Mycobacterium</taxon>
    </lineage>
</organism>